<evidence type="ECO:0000256" key="1">
    <source>
        <dbReference type="SAM" id="MobiDB-lite"/>
    </source>
</evidence>
<proteinExistence type="predicted"/>
<keyword evidence="3" id="KW-1185">Reference proteome</keyword>
<comment type="caution">
    <text evidence="2">The sequence shown here is derived from an EMBL/GenBank/DDBJ whole genome shotgun (WGS) entry which is preliminary data.</text>
</comment>
<feature type="compositionally biased region" description="Polar residues" evidence="1">
    <location>
        <begin position="265"/>
        <end position="279"/>
    </location>
</feature>
<evidence type="ECO:0008006" key="4">
    <source>
        <dbReference type="Google" id="ProtNLM"/>
    </source>
</evidence>
<dbReference type="PANTHER" id="PTHR14740:SF3">
    <property type="entry name" value="CASPASE ACTIVITY AND APOPTOSIS INHIBITOR 1"/>
    <property type="match status" value="1"/>
</dbReference>
<dbReference type="PANTHER" id="PTHR14740">
    <property type="entry name" value="CASPASE ACTIVITY AND APOPTOSIS INHIBITOR 1"/>
    <property type="match status" value="1"/>
</dbReference>
<feature type="compositionally biased region" description="Basic and acidic residues" evidence="1">
    <location>
        <begin position="251"/>
        <end position="261"/>
    </location>
</feature>
<name>A0AAN9DP19_9TELE</name>
<dbReference type="AlphaFoldDB" id="A0AAN9DP19"/>
<dbReference type="InterPro" id="IPR038991">
    <property type="entry name" value="CAAP1"/>
</dbReference>
<dbReference type="GO" id="GO:0042981">
    <property type="term" value="P:regulation of apoptotic process"/>
    <property type="evidence" value="ECO:0007669"/>
    <property type="project" value="InterPro"/>
</dbReference>
<reference evidence="2 3" key="1">
    <citation type="submission" date="2024-02" db="EMBL/GenBank/DDBJ databases">
        <title>Chromosome-level genome assembly of the Eurasian Minnow (Phoxinus phoxinus).</title>
        <authorList>
            <person name="Oriowo T.O."/>
            <person name="Martin S."/>
            <person name="Stange M."/>
            <person name="Chrysostomakis Y."/>
            <person name="Brown T."/>
            <person name="Winkler S."/>
            <person name="Kukowka S."/>
            <person name="Myers E.W."/>
            <person name="Bohne A."/>
        </authorList>
    </citation>
    <scope>NUCLEOTIDE SEQUENCE [LARGE SCALE GENOMIC DNA]</scope>
    <source>
        <strain evidence="2">ZFMK-TIS-60720</strain>
        <tissue evidence="2">Whole Organism</tissue>
    </source>
</reference>
<sequence>MRRRSISNGKMQEGKKREKEKKRGHSDREHNEGELKRRTIESSTVEPRKEKEEPEVPREPSDLEEGGLDLNKAFKPISAYMQDRKEMLEQSFNVLGEIKLKKMLPDELKDCSFNEIKKLCWDQLQELSEIHLLEILEGKELSVTAAPEGNNLTDSQQDSNVDSTSSLIENPEMEEKQGAGSGEDSDVLSINAEIDDSDIEGHKVIKAEESVLRDVTQPPAPVMQSPEPKVELQQDIDRSVSEILALTPSEPSKDLRTESLDKSATIENASAAPTEQPSAQQLELLELEMRARAIKALMKASEIKKHINC</sequence>
<evidence type="ECO:0000313" key="2">
    <source>
        <dbReference type="EMBL" id="KAK7175933.1"/>
    </source>
</evidence>
<dbReference type="Pfam" id="PF15335">
    <property type="entry name" value="CAAP1"/>
    <property type="match status" value="1"/>
</dbReference>
<protein>
    <recommendedName>
        <fullName evidence="4">Caspase activity and apoptosis inhibitor 1</fullName>
    </recommendedName>
</protein>
<evidence type="ECO:0000313" key="3">
    <source>
        <dbReference type="Proteomes" id="UP001364617"/>
    </source>
</evidence>
<feature type="compositionally biased region" description="Polar residues" evidence="1">
    <location>
        <begin position="1"/>
        <end position="10"/>
    </location>
</feature>
<organism evidence="2 3">
    <name type="scientific">Phoxinus phoxinus</name>
    <name type="common">Eurasian minnow</name>
    <dbReference type="NCBI Taxonomy" id="58324"/>
    <lineage>
        <taxon>Eukaryota</taxon>
        <taxon>Metazoa</taxon>
        <taxon>Chordata</taxon>
        <taxon>Craniata</taxon>
        <taxon>Vertebrata</taxon>
        <taxon>Euteleostomi</taxon>
        <taxon>Actinopterygii</taxon>
        <taxon>Neopterygii</taxon>
        <taxon>Teleostei</taxon>
        <taxon>Ostariophysi</taxon>
        <taxon>Cypriniformes</taxon>
        <taxon>Leuciscidae</taxon>
        <taxon>Phoxininae</taxon>
        <taxon>Phoxinus</taxon>
    </lineage>
</organism>
<dbReference type="Proteomes" id="UP001364617">
    <property type="component" value="Unassembled WGS sequence"/>
</dbReference>
<feature type="compositionally biased region" description="Basic and acidic residues" evidence="1">
    <location>
        <begin position="26"/>
        <end position="61"/>
    </location>
</feature>
<accession>A0AAN9DP19</accession>
<dbReference type="EMBL" id="JAYKXH010000001">
    <property type="protein sequence ID" value="KAK7175933.1"/>
    <property type="molecule type" value="Genomic_DNA"/>
</dbReference>
<feature type="region of interest" description="Disordered" evidence="1">
    <location>
        <begin position="246"/>
        <end position="279"/>
    </location>
</feature>
<feature type="region of interest" description="Disordered" evidence="1">
    <location>
        <begin position="1"/>
        <end position="71"/>
    </location>
</feature>
<gene>
    <name evidence="2" type="ORF">R3I93_000251</name>
</gene>
<feature type="region of interest" description="Disordered" evidence="1">
    <location>
        <begin position="210"/>
        <end position="230"/>
    </location>
</feature>